<dbReference type="InterPro" id="IPR003343">
    <property type="entry name" value="Big_2"/>
</dbReference>
<dbReference type="PANTHER" id="PTHR23019">
    <property type="entry name" value="NUCLEAR PORE MEMBRANE GLYCOPROTEIN GP210-RELATED"/>
    <property type="match status" value="1"/>
</dbReference>
<dbReference type="PANTHER" id="PTHR23019:SF0">
    <property type="entry name" value="NUCLEAR PORE MEMBRANE GLYCOPROTEIN 210"/>
    <property type="match status" value="1"/>
</dbReference>
<evidence type="ECO:0000313" key="2">
    <source>
        <dbReference type="EMBL" id="GAC27709.1"/>
    </source>
</evidence>
<feature type="domain" description="BIG2" evidence="1">
    <location>
        <begin position="893"/>
        <end position="978"/>
    </location>
</feature>
<reference evidence="3" key="1">
    <citation type="journal article" date="2014" name="Environ. Microbiol.">
        <title>Comparative genomics of the marine bacterial genus Glaciecola reveals the high degree of genomic diversity and genomic characteristic for cold adaptation.</title>
        <authorList>
            <person name="Qin Q.L."/>
            <person name="Xie B.B."/>
            <person name="Yu Y."/>
            <person name="Shu Y.L."/>
            <person name="Rong J.C."/>
            <person name="Zhang Y.J."/>
            <person name="Zhao D.L."/>
            <person name="Chen X.L."/>
            <person name="Zhang X.Y."/>
            <person name="Chen B."/>
            <person name="Zhou B.C."/>
            <person name="Zhang Y.Z."/>
        </authorList>
    </citation>
    <scope>NUCLEOTIDE SEQUENCE [LARGE SCALE GENOMIC DNA]</scope>
    <source>
        <strain evidence="3">ACAM 615</strain>
    </source>
</reference>
<feature type="domain" description="BIG2" evidence="1">
    <location>
        <begin position="806"/>
        <end position="888"/>
    </location>
</feature>
<feature type="domain" description="BIG2" evidence="1">
    <location>
        <begin position="126"/>
        <end position="207"/>
    </location>
</feature>
<dbReference type="PROSITE" id="PS51257">
    <property type="entry name" value="PROKAR_LIPOPROTEIN"/>
    <property type="match status" value="1"/>
</dbReference>
<feature type="domain" description="BIG2" evidence="1">
    <location>
        <begin position="1161"/>
        <end position="1246"/>
    </location>
</feature>
<feature type="domain" description="BIG2" evidence="1">
    <location>
        <begin position="464"/>
        <end position="545"/>
    </location>
</feature>
<feature type="domain" description="BIG2" evidence="1">
    <location>
        <begin position="1071"/>
        <end position="1154"/>
    </location>
</feature>
<dbReference type="Proteomes" id="UP000006251">
    <property type="component" value="Unassembled WGS sequence"/>
</dbReference>
<dbReference type="RefSeq" id="WP_006009481.1">
    <property type="nucleotide sequence ID" value="NZ_AUAV01000025.1"/>
</dbReference>
<feature type="domain" description="BIG2" evidence="1">
    <location>
        <begin position="42"/>
        <end position="123"/>
    </location>
</feature>
<feature type="domain" description="BIG2" evidence="1">
    <location>
        <begin position="295"/>
        <end position="376"/>
    </location>
</feature>
<feature type="domain" description="BIG2" evidence="1">
    <location>
        <begin position="380"/>
        <end position="461"/>
    </location>
</feature>
<name>K6Y4J5_9ALTE</name>
<dbReference type="InterPro" id="IPR008964">
    <property type="entry name" value="Invasin/intimin_cell_adhesion"/>
</dbReference>
<dbReference type="SUPFAM" id="SSF49373">
    <property type="entry name" value="Invasin/intimin cell-adhesion fragments"/>
    <property type="match status" value="8"/>
</dbReference>
<dbReference type="FunFam" id="2.60.40.1080:FF:000001">
    <property type="entry name" value="Bacterial Ig-like domain, group 2"/>
    <property type="match status" value="2"/>
</dbReference>
<evidence type="ECO:0000259" key="1">
    <source>
        <dbReference type="SMART" id="SM00635"/>
    </source>
</evidence>
<comment type="caution">
    <text evidence="2">The sequence shown here is derived from an EMBL/GenBank/DDBJ whole genome shotgun (WGS) entry which is preliminary data.</text>
</comment>
<dbReference type="STRING" id="1121922.GCA_000428905_03699"/>
<feature type="domain" description="BIG2" evidence="1">
    <location>
        <begin position="549"/>
        <end position="630"/>
    </location>
</feature>
<dbReference type="Gene3D" id="2.60.40.1080">
    <property type="match status" value="14"/>
</dbReference>
<dbReference type="SMART" id="SM00635">
    <property type="entry name" value="BID_2"/>
    <property type="match status" value="14"/>
</dbReference>
<feature type="domain" description="BIG2" evidence="1">
    <location>
        <begin position="719"/>
        <end position="801"/>
    </location>
</feature>
<dbReference type="EMBL" id="BAEQ01000015">
    <property type="protein sequence ID" value="GAC27709.1"/>
    <property type="molecule type" value="Genomic_DNA"/>
</dbReference>
<feature type="domain" description="BIG2" evidence="1">
    <location>
        <begin position="983"/>
        <end position="1066"/>
    </location>
</feature>
<protein>
    <recommendedName>
        <fullName evidence="1">BIG2 domain-containing protein</fullName>
    </recommendedName>
</protein>
<sequence length="1471" mass="151084">MPALRSNSSTYSFSIYFLFALFLSGCGGGGDSGGEGANPVISLVSLAVNPVESSLKVAATLQLTVTGTYSNSTSQNLTSLATWSVADTSVLNISSTGLVTALSAGTTRVTAAYEGLTVERSISVKALVDLRILPTSVTLAIASSQQLSVTGTYTDDSVEGVDSSVTWESSAPNVASISTSGVVLAVSAGTMSVTVSLQGVSKAIQVTILPDLVSLTINDISSSLKVSDTFQLIVTGTYSDASTQNLTSSATWSVADAAILNVSSVGLVTALSAGTTIVTAVYEGLIVERSIAVKALVDLRISPPSLTLAIASSQQLSVTGTYTDDSVEDVDSLVTWQSSDSSVATISTSGLVIAISAGTTSVTASLQGISEAIQVTVLPNLVSLSINDVSSNLKVSDTFQLIVTGTYSDASTQNLTASATWSVADTSVLKVTSAGSVTALSSGTTMVTAAYAGLAVERSITVKGLLELLISPTSVTLTIASSQQLNVSGQYTDDSVEAVDSLVAWQSSDPNIATITTSGSVLAISAGTITITVSLQGLSNAIQVTVLPNLDSLSSTEVIPNLKIFDTFQLTLTGTYSDASTQNLTSLATWSVVDVSILSVSSEGLVSALSVGTTLVTAAYEGLTVERSISVKALADLSISPTSLTLAIASSEQLRVTGRYTDNSAESFDSAVTWQTTDVNVASISNSGVVLGITTGTTSITASVGSVSTNLSVTVSPATLESIVVSTPVSQLAAGLTSPFSAKGLYSDGTEQVLSDQVVWSVSDESIASIDPETGLLTALETGTVSVIATKEGLSNAASISVTQATVSGIAITPSDITLAAGSSERVTVTAIFSDNTKLDVSSQVDWVNSNDQIAIIGDNLSTVIALLAGSTTLSANLSGQQADLLINVTDAQLVSLSLSPVNASIPLGRSQLYTAQGTFTDASVQDVSSEVTWLSSDEDLALISNTGSLAGLAESIAPGSVTLTAVLGDIQQHTSLTITNAVLSSIEIQPADQAVAKGTPAQISALGYYTDGSKIDLTSKVIWSSSNASLVDVLSANNGTVQTLKAGSALISATLESLTGVGNITVTDATLQSISISPTQLTLPSGITQRLIATGTYSDNSTRDISQQVSWQSDDILKATVSNNNAESGLLRAIGAGQLTVSASWGSLIDRVNIDVTDAVLSSIQVSSVSTQLNVKSSARATAIGHFSDSSTQDVSSQVNWLSSNVNIASVGNTELDKGLVNALSVGIVDISASYSGIDSPPIALEITLNTNLPKAINMRVQPNIIINNNNDAAQVDLVLVPTADGGVIADGTPITLTITEGATNRNVDLVTTNGAVSYSLQSSYDGFISLSASSSDYTVTSGLSSTDSLSDAISSTGRSNGVYENNTLRQGSVFFVLVRNLTNRVFNIEQINIGYRDPNNGDTFVDFPESPITTGAAISDGDLTAGEFNFIGYELNNDVEARIYIISYVISDNQSNRVFGLINTFNFEQ</sequence>
<accession>K6Y4J5</accession>
<proteinExistence type="predicted"/>
<feature type="domain" description="BIG2" evidence="1">
    <location>
        <begin position="211"/>
        <end position="292"/>
    </location>
</feature>
<dbReference type="InterPro" id="IPR045197">
    <property type="entry name" value="NUP210-like"/>
</dbReference>
<dbReference type="OrthoDB" id="6192638at2"/>
<feature type="domain" description="BIG2" evidence="1">
    <location>
        <begin position="633"/>
        <end position="714"/>
    </location>
</feature>
<gene>
    <name evidence="2" type="ORF">GPAL_0829</name>
</gene>
<keyword evidence="3" id="KW-1185">Reference proteome</keyword>
<dbReference type="Pfam" id="PF02368">
    <property type="entry name" value="Big_2"/>
    <property type="match status" value="10"/>
</dbReference>
<evidence type="ECO:0000313" key="3">
    <source>
        <dbReference type="Proteomes" id="UP000006251"/>
    </source>
</evidence>
<organism evidence="2 3">
    <name type="scientific">Brumicola pallidula DSM 14239 = ACAM 615</name>
    <dbReference type="NCBI Taxonomy" id="1121922"/>
    <lineage>
        <taxon>Bacteria</taxon>
        <taxon>Pseudomonadati</taxon>
        <taxon>Pseudomonadota</taxon>
        <taxon>Gammaproteobacteria</taxon>
        <taxon>Alteromonadales</taxon>
        <taxon>Alteromonadaceae</taxon>
        <taxon>Brumicola</taxon>
    </lineage>
</organism>